<accession>A0A383DBV2</accession>
<evidence type="ECO:0000259" key="1">
    <source>
        <dbReference type="Pfam" id="PF12697"/>
    </source>
</evidence>
<feature type="non-terminal residue" evidence="2">
    <location>
        <position position="1"/>
    </location>
</feature>
<name>A0A383DBV2_9ZZZZ</name>
<dbReference type="SUPFAM" id="SSF53474">
    <property type="entry name" value="alpha/beta-Hydrolases"/>
    <property type="match status" value="1"/>
</dbReference>
<evidence type="ECO:0000313" key="2">
    <source>
        <dbReference type="EMBL" id="SVE41800.1"/>
    </source>
</evidence>
<dbReference type="InterPro" id="IPR050266">
    <property type="entry name" value="AB_hydrolase_sf"/>
</dbReference>
<dbReference type="GO" id="GO:0016020">
    <property type="term" value="C:membrane"/>
    <property type="evidence" value="ECO:0007669"/>
    <property type="project" value="TreeGrafter"/>
</dbReference>
<dbReference type="PANTHER" id="PTHR43798">
    <property type="entry name" value="MONOACYLGLYCEROL LIPASE"/>
    <property type="match status" value="1"/>
</dbReference>
<dbReference type="EMBL" id="UINC01215888">
    <property type="protein sequence ID" value="SVE41800.1"/>
    <property type="molecule type" value="Genomic_DNA"/>
</dbReference>
<reference evidence="2" key="1">
    <citation type="submission" date="2018-05" db="EMBL/GenBank/DDBJ databases">
        <authorList>
            <person name="Lanie J.A."/>
            <person name="Ng W.-L."/>
            <person name="Kazmierczak K.M."/>
            <person name="Andrzejewski T.M."/>
            <person name="Davidsen T.M."/>
            <person name="Wayne K.J."/>
            <person name="Tettelin H."/>
            <person name="Glass J.I."/>
            <person name="Rusch D."/>
            <person name="Podicherti R."/>
            <person name="Tsui H.-C.T."/>
            <person name="Winkler M.E."/>
        </authorList>
    </citation>
    <scope>NUCLEOTIDE SEQUENCE</scope>
</reference>
<gene>
    <name evidence="2" type="ORF">METZ01_LOCUS494654</name>
</gene>
<feature type="domain" description="AB hydrolase-1" evidence="1">
    <location>
        <begin position="2"/>
        <end position="200"/>
    </location>
</feature>
<dbReference type="Pfam" id="PF12697">
    <property type="entry name" value="Abhydrolase_6"/>
    <property type="match status" value="1"/>
</dbReference>
<proteinExistence type="predicted"/>
<organism evidence="2">
    <name type="scientific">marine metagenome</name>
    <dbReference type="NCBI Taxonomy" id="408172"/>
    <lineage>
        <taxon>unclassified sequences</taxon>
        <taxon>metagenomes</taxon>
        <taxon>ecological metagenomes</taxon>
    </lineage>
</organism>
<dbReference type="Gene3D" id="3.40.50.1820">
    <property type="entry name" value="alpha/beta hydrolase"/>
    <property type="match status" value="1"/>
</dbReference>
<dbReference type="InterPro" id="IPR029058">
    <property type="entry name" value="AB_hydrolase_fold"/>
</dbReference>
<protein>
    <recommendedName>
        <fullName evidence="1">AB hydrolase-1 domain-containing protein</fullName>
    </recommendedName>
</protein>
<dbReference type="PANTHER" id="PTHR43798:SF33">
    <property type="entry name" value="HYDROLASE, PUTATIVE (AFU_ORTHOLOGUE AFUA_2G14860)-RELATED"/>
    <property type="match status" value="1"/>
</dbReference>
<dbReference type="InterPro" id="IPR000073">
    <property type="entry name" value="AB_hydrolase_1"/>
</dbReference>
<sequence length="208" mass="22651">GIDLPGHGRSKGKLLLTIPAMAEWLMNYLDNLKVKEFSVVGHSMGSLVALETAALAQRRADNLVLVGTAFPMAVSDALLSYAKDNKPEAIDILTFMGYSNPARLGRNTNPGIWMTGSTKKLLEKSDEGVIYQDLKACAEYRSGLESAKKVSANTLLILGKKDFLTPPLKANDLIKSFNNPEVKEISDSGHTLMIESPNTVLDYLIEVL</sequence>
<dbReference type="AlphaFoldDB" id="A0A383DBV2"/>